<evidence type="ECO:0000256" key="1">
    <source>
        <dbReference type="SAM" id="Phobius"/>
    </source>
</evidence>
<evidence type="ECO:0000313" key="3">
    <source>
        <dbReference type="Proteomes" id="UP000050360"/>
    </source>
</evidence>
<dbReference type="Proteomes" id="UP000050360">
    <property type="component" value="Unassembled WGS sequence"/>
</dbReference>
<reference evidence="2 3" key="1">
    <citation type="submission" date="2015-09" db="EMBL/GenBank/DDBJ databases">
        <title>A metagenomics-based metabolic model of nitrate-dependent anaerobic oxidation of methane by Methanoperedens-like archaea.</title>
        <authorList>
            <person name="Arshad A."/>
            <person name="Speth D.R."/>
            <person name="De Graaf R.M."/>
            <person name="Op Den Camp H.J."/>
            <person name="Jetten M.S."/>
            <person name="Welte C.U."/>
        </authorList>
    </citation>
    <scope>NUCLEOTIDE SEQUENCE [LARGE SCALE GENOMIC DNA]</scope>
</reference>
<dbReference type="InterPro" id="IPR008969">
    <property type="entry name" value="CarboxyPept-like_regulatory"/>
</dbReference>
<evidence type="ECO:0000313" key="2">
    <source>
        <dbReference type="EMBL" id="KPQ41080.1"/>
    </source>
</evidence>
<protein>
    <recommendedName>
        <fullName evidence="4">Carboxypeptidase regulatory-like domain-containing protein</fullName>
    </recommendedName>
</protein>
<proteinExistence type="predicted"/>
<feature type="non-terminal residue" evidence="2">
    <location>
        <position position="1"/>
    </location>
</feature>
<keyword evidence="1" id="KW-0812">Transmembrane</keyword>
<feature type="transmembrane region" description="Helical" evidence="1">
    <location>
        <begin position="153"/>
        <end position="170"/>
    </location>
</feature>
<gene>
    <name evidence="2" type="ORF">MPEBLZ_04394</name>
</gene>
<dbReference type="SUPFAM" id="SSF49464">
    <property type="entry name" value="Carboxypeptidase regulatory domain-like"/>
    <property type="match status" value="1"/>
</dbReference>
<keyword evidence="1" id="KW-0472">Membrane</keyword>
<accession>A0A0P8A3V8</accession>
<sequence length="229" mass="25504">SHWTLSYSHNGSAWVEGSNFTYVANISKIGFYAGNLANTPERTMHFDYFFNNASRIEDEDPVINVSYFTVSGYVYNVLGAGIAGSRIDLNGTYDFSDAAGYYEFPDMTNGTYPAVVRGISFENYSENLVIAGTTQKDFVLIETSKQLNNEVKMIAYVLLLIAFLFINVFVKKNFFIPGASMSYAAWFGFTQIDHSDPHAYLLSGMVILVVAACGYSFIMSLLNNRGNIK</sequence>
<keyword evidence="1" id="KW-1133">Transmembrane helix</keyword>
<evidence type="ECO:0008006" key="4">
    <source>
        <dbReference type="Google" id="ProtNLM"/>
    </source>
</evidence>
<organism evidence="2 3">
    <name type="scientific">Candidatus Methanoperedens nitratireducens</name>
    <dbReference type="NCBI Taxonomy" id="1392998"/>
    <lineage>
        <taxon>Archaea</taxon>
        <taxon>Methanobacteriati</taxon>
        <taxon>Methanobacteriota</taxon>
        <taxon>Stenosarchaea group</taxon>
        <taxon>Methanomicrobia</taxon>
        <taxon>Methanosarcinales</taxon>
        <taxon>ANME-2 cluster</taxon>
        <taxon>Candidatus Methanoperedentaceae</taxon>
        <taxon>Candidatus Methanoperedens</taxon>
    </lineage>
</organism>
<name>A0A0P8A3V8_9EURY</name>
<feature type="transmembrane region" description="Helical" evidence="1">
    <location>
        <begin position="199"/>
        <end position="222"/>
    </location>
</feature>
<dbReference type="EMBL" id="LKCM01000448">
    <property type="protein sequence ID" value="KPQ41080.1"/>
    <property type="molecule type" value="Genomic_DNA"/>
</dbReference>
<comment type="caution">
    <text evidence="2">The sequence shown here is derived from an EMBL/GenBank/DDBJ whole genome shotgun (WGS) entry which is preliminary data.</text>
</comment>
<dbReference type="AlphaFoldDB" id="A0A0P8A3V8"/>